<dbReference type="PANTHER" id="PTHR38038">
    <property type="entry name" value="PENICILLIN-BINDING PROTEIN ACTIVATOR LPOA"/>
    <property type="match status" value="1"/>
</dbReference>
<evidence type="ECO:0000256" key="7">
    <source>
        <dbReference type="ARBA" id="ARBA00023288"/>
    </source>
</evidence>
<dbReference type="Pfam" id="PF04348">
    <property type="entry name" value="LppC"/>
    <property type="match status" value="1"/>
</dbReference>
<gene>
    <name evidence="9" type="ORF">J2T55_000234</name>
</gene>
<evidence type="ECO:0000256" key="6">
    <source>
        <dbReference type="ARBA" id="ARBA00023237"/>
    </source>
</evidence>
<reference evidence="9" key="1">
    <citation type="submission" date="2022-08" db="EMBL/GenBank/DDBJ databases">
        <title>Genomic Encyclopedia of Type Strains, Phase III (KMG-III): the genomes of soil and plant-associated and newly described type strains.</title>
        <authorList>
            <person name="Whitman W."/>
        </authorList>
    </citation>
    <scope>NUCLEOTIDE SEQUENCE</scope>
    <source>
        <strain evidence="9">HMT 1</strain>
    </source>
</reference>
<dbReference type="PROSITE" id="PS51257">
    <property type="entry name" value="PROKAR_LIPOPROTEIN"/>
    <property type="match status" value="1"/>
</dbReference>
<keyword evidence="7" id="KW-0449">Lipoprotein</keyword>
<dbReference type="GO" id="GO:0009252">
    <property type="term" value="P:peptidoglycan biosynthetic process"/>
    <property type="evidence" value="ECO:0007669"/>
    <property type="project" value="UniProtKB-KW"/>
</dbReference>
<keyword evidence="5" id="KW-0564">Palmitate</keyword>
<name>A0AAE3HJW0_9GAMM</name>
<dbReference type="EMBL" id="JANUCT010000001">
    <property type="protein sequence ID" value="MCS3902242.1"/>
    <property type="molecule type" value="Genomic_DNA"/>
</dbReference>
<accession>A0AAE3HJW0</accession>
<dbReference type="Gene3D" id="1.25.40.650">
    <property type="match status" value="1"/>
</dbReference>
<organism evidence="9 10">
    <name type="scientific">Methylohalomonas lacus</name>
    <dbReference type="NCBI Taxonomy" id="398773"/>
    <lineage>
        <taxon>Bacteria</taxon>
        <taxon>Pseudomonadati</taxon>
        <taxon>Pseudomonadota</taxon>
        <taxon>Gammaproteobacteria</taxon>
        <taxon>Methylohalomonadales</taxon>
        <taxon>Methylohalomonadaceae</taxon>
        <taxon>Methylohalomonas</taxon>
    </lineage>
</organism>
<evidence type="ECO:0000313" key="10">
    <source>
        <dbReference type="Proteomes" id="UP001204445"/>
    </source>
</evidence>
<dbReference type="GO" id="GO:0008360">
    <property type="term" value="P:regulation of cell shape"/>
    <property type="evidence" value="ECO:0007669"/>
    <property type="project" value="UniProtKB-KW"/>
</dbReference>
<dbReference type="GO" id="GO:0030234">
    <property type="term" value="F:enzyme regulator activity"/>
    <property type="evidence" value="ECO:0007669"/>
    <property type="project" value="TreeGrafter"/>
</dbReference>
<dbReference type="AlphaFoldDB" id="A0AAE3HJW0"/>
<dbReference type="InterPro" id="IPR011990">
    <property type="entry name" value="TPR-like_helical_dom_sf"/>
</dbReference>
<protein>
    <submittedName>
        <fullName evidence="9">Outer membrane PBP1 activator LpoA protein</fullName>
    </submittedName>
</protein>
<sequence length="633" mass="71078">MRKLLLLTLLAALVAGCGTGPTQPDTDQAAAERDARDKLDAGNYTAAGEAFRQLADDTRGPLAERYRLNAAEAYSKADDTTQVRLLLERLDFDAEEQPQLYAREQLLQVRLALADDDTAAARKRLESLAEPKDQPQLQADYHLLRAALHEHEEEPQAAVAARLSADAALAEVDPERRRQLAEALWQGLRQLDRDALIRLRDGAGKPTAGWIDLAQIERAQLTNADNLRRTLDDWQLQYSNHPAVDTVLPDLREFARNIDRQPGRVALLLPFGSNYDEVARTIRDGFIAGWYEDDDERPELEIYTADSDNIVEVYEQAVSDGAEFVVGPLRKEAVAALVEYAELDVPTLALNYHEGDSAAVQAINEQGRLPRLYQFSLAPEDEARQVAERAWFDGHGHALALVPANEWGERIHQAFSERFTALGGEVLERVDYAPRERQFAEVVETLLNIDESERRYKALRDQLQRNLEGNVRRRQDADFIMLAGYPPVGRQVGPQLQYNYAGNLPVYATSHIFAGVIDRNADADMNGFVFADMPWLLNSDGETTLHQRIERFWPDAMGNNPRLFAFGIDAYRLLDRISRMTMDPGMQITGASGRLSVTASGHVRRQLQWARFVNGAPQPLQQQVPADDSMARH</sequence>
<keyword evidence="8" id="KW-0175">Coiled coil</keyword>
<dbReference type="Gene3D" id="3.40.50.2300">
    <property type="match status" value="2"/>
</dbReference>
<dbReference type="GO" id="GO:0031241">
    <property type="term" value="C:periplasmic side of cell outer membrane"/>
    <property type="evidence" value="ECO:0007669"/>
    <property type="project" value="TreeGrafter"/>
</dbReference>
<proteinExistence type="predicted"/>
<keyword evidence="6" id="KW-0998">Cell outer membrane</keyword>
<evidence type="ECO:0000256" key="3">
    <source>
        <dbReference type="ARBA" id="ARBA00022984"/>
    </source>
</evidence>
<dbReference type="RefSeq" id="WP_259053691.1">
    <property type="nucleotide sequence ID" value="NZ_JANUCT010000001.1"/>
</dbReference>
<keyword evidence="2" id="KW-0133">Cell shape</keyword>
<dbReference type="CDD" id="cd06339">
    <property type="entry name" value="PBP1_YraM_LppC_lipoprotein-like"/>
    <property type="match status" value="1"/>
</dbReference>
<dbReference type="InterPro" id="IPR007443">
    <property type="entry name" value="LpoA"/>
</dbReference>
<keyword evidence="10" id="KW-1185">Reference proteome</keyword>
<dbReference type="Gene3D" id="1.25.40.10">
    <property type="entry name" value="Tetratricopeptide repeat domain"/>
    <property type="match status" value="1"/>
</dbReference>
<dbReference type="InterPro" id="IPR028082">
    <property type="entry name" value="Peripla_BP_I"/>
</dbReference>
<dbReference type="Proteomes" id="UP001204445">
    <property type="component" value="Unassembled WGS sequence"/>
</dbReference>
<evidence type="ECO:0000313" key="9">
    <source>
        <dbReference type="EMBL" id="MCS3902242.1"/>
    </source>
</evidence>
<evidence type="ECO:0000256" key="4">
    <source>
        <dbReference type="ARBA" id="ARBA00023136"/>
    </source>
</evidence>
<feature type="coiled-coil region" evidence="8">
    <location>
        <begin position="442"/>
        <end position="469"/>
    </location>
</feature>
<keyword evidence="4" id="KW-0472">Membrane</keyword>
<keyword evidence="3" id="KW-0573">Peptidoglycan synthesis</keyword>
<evidence type="ECO:0000256" key="5">
    <source>
        <dbReference type="ARBA" id="ARBA00023139"/>
    </source>
</evidence>
<evidence type="ECO:0000256" key="8">
    <source>
        <dbReference type="SAM" id="Coils"/>
    </source>
</evidence>
<comment type="caution">
    <text evidence="9">The sequence shown here is derived from an EMBL/GenBank/DDBJ whole genome shotgun (WGS) entry which is preliminary data.</text>
</comment>
<evidence type="ECO:0000256" key="1">
    <source>
        <dbReference type="ARBA" id="ARBA00022729"/>
    </source>
</evidence>
<dbReference type="PANTHER" id="PTHR38038:SF1">
    <property type="entry name" value="PENICILLIN-BINDING PROTEIN ACTIVATOR LPOA"/>
    <property type="match status" value="1"/>
</dbReference>
<evidence type="ECO:0000256" key="2">
    <source>
        <dbReference type="ARBA" id="ARBA00022960"/>
    </source>
</evidence>
<dbReference type="SUPFAM" id="SSF53822">
    <property type="entry name" value="Periplasmic binding protein-like I"/>
    <property type="match status" value="1"/>
</dbReference>
<keyword evidence="1" id="KW-0732">Signal</keyword>